<dbReference type="PANTHER" id="PTHR37984:SF5">
    <property type="entry name" value="PROTEIN NYNRIN-LIKE"/>
    <property type="match status" value="1"/>
</dbReference>
<keyword evidence="10" id="KW-1185">Reference proteome</keyword>
<keyword evidence="6" id="KW-0378">Hydrolase</keyword>
<dbReference type="AlphaFoldDB" id="A0A8T1XBA5"/>
<gene>
    <name evidence="9" type="ORF">ISN44_Un108g000010</name>
</gene>
<name>A0A8T1XBA5_ARASU</name>
<dbReference type="Pfam" id="PF00665">
    <property type="entry name" value="rve"/>
    <property type="match status" value="1"/>
</dbReference>
<dbReference type="Proteomes" id="UP000694251">
    <property type="component" value="Unassembled WGS sequence"/>
</dbReference>
<dbReference type="InterPro" id="IPR041373">
    <property type="entry name" value="RT_RNaseH"/>
</dbReference>
<evidence type="ECO:0000256" key="3">
    <source>
        <dbReference type="ARBA" id="ARBA00022695"/>
    </source>
</evidence>
<accession>A0A8T1XBA5</accession>
<evidence type="ECO:0000313" key="10">
    <source>
        <dbReference type="Proteomes" id="UP000694251"/>
    </source>
</evidence>
<comment type="caution">
    <text evidence="9">The sequence shown here is derived from an EMBL/GenBank/DDBJ whole genome shotgun (WGS) entry which is preliminary data.</text>
</comment>
<dbReference type="CDD" id="cd01647">
    <property type="entry name" value="RT_LTR"/>
    <property type="match status" value="1"/>
</dbReference>
<dbReference type="Pfam" id="PF00078">
    <property type="entry name" value="RVT_1"/>
    <property type="match status" value="1"/>
</dbReference>
<keyword evidence="1" id="KW-0645">Protease</keyword>
<keyword evidence="2" id="KW-0808">Transferase</keyword>
<dbReference type="Pfam" id="PF17921">
    <property type="entry name" value="Integrase_H2C2"/>
    <property type="match status" value="1"/>
</dbReference>
<dbReference type="GO" id="GO:0004519">
    <property type="term" value="F:endonuclease activity"/>
    <property type="evidence" value="ECO:0007669"/>
    <property type="project" value="UniProtKB-KW"/>
</dbReference>
<keyword evidence="7" id="KW-0695">RNA-directed DNA polymerase</keyword>
<evidence type="ECO:0000256" key="1">
    <source>
        <dbReference type="ARBA" id="ARBA00022670"/>
    </source>
</evidence>
<evidence type="ECO:0000256" key="4">
    <source>
        <dbReference type="ARBA" id="ARBA00022722"/>
    </source>
</evidence>
<protein>
    <recommendedName>
        <fullName evidence="8">Integrase catalytic domain-containing protein</fullName>
    </recommendedName>
</protein>
<keyword evidence="3" id="KW-0548">Nucleotidyltransferase</keyword>
<reference evidence="9 10" key="1">
    <citation type="submission" date="2020-12" db="EMBL/GenBank/DDBJ databases">
        <title>Concerted genomic and epigenomic changes stabilize Arabidopsis allopolyploids.</title>
        <authorList>
            <person name="Chen Z."/>
        </authorList>
    </citation>
    <scope>NUCLEOTIDE SEQUENCE [LARGE SCALE GENOMIC DNA]</scope>
    <source>
        <strain evidence="9">As9502</strain>
        <tissue evidence="9">Leaf</tissue>
    </source>
</reference>
<dbReference type="PANTHER" id="PTHR37984">
    <property type="entry name" value="PROTEIN CBG26694"/>
    <property type="match status" value="1"/>
</dbReference>
<organism evidence="9 10">
    <name type="scientific">Arabidopsis suecica</name>
    <name type="common">Swedish thale-cress</name>
    <name type="synonym">Cardaminopsis suecica</name>
    <dbReference type="NCBI Taxonomy" id="45249"/>
    <lineage>
        <taxon>Eukaryota</taxon>
        <taxon>Viridiplantae</taxon>
        <taxon>Streptophyta</taxon>
        <taxon>Embryophyta</taxon>
        <taxon>Tracheophyta</taxon>
        <taxon>Spermatophyta</taxon>
        <taxon>Magnoliopsida</taxon>
        <taxon>eudicotyledons</taxon>
        <taxon>Gunneridae</taxon>
        <taxon>Pentapetalae</taxon>
        <taxon>rosids</taxon>
        <taxon>malvids</taxon>
        <taxon>Brassicales</taxon>
        <taxon>Brassicaceae</taxon>
        <taxon>Camelineae</taxon>
        <taxon>Arabidopsis</taxon>
    </lineage>
</organism>
<dbReference type="GO" id="GO:0008233">
    <property type="term" value="F:peptidase activity"/>
    <property type="evidence" value="ECO:0007669"/>
    <property type="project" value="UniProtKB-KW"/>
</dbReference>
<evidence type="ECO:0000256" key="6">
    <source>
        <dbReference type="ARBA" id="ARBA00022801"/>
    </source>
</evidence>
<evidence type="ECO:0000256" key="7">
    <source>
        <dbReference type="ARBA" id="ARBA00022918"/>
    </source>
</evidence>
<evidence type="ECO:0000256" key="5">
    <source>
        <dbReference type="ARBA" id="ARBA00022759"/>
    </source>
</evidence>
<keyword evidence="5" id="KW-0255">Endonuclease</keyword>
<dbReference type="EMBL" id="JAEFBJ010000108">
    <property type="protein sequence ID" value="KAG7530185.1"/>
    <property type="molecule type" value="Genomic_DNA"/>
</dbReference>
<feature type="domain" description="Integrase catalytic" evidence="8">
    <location>
        <begin position="445"/>
        <end position="553"/>
    </location>
</feature>
<evidence type="ECO:0000256" key="2">
    <source>
        <dbReference type="ARBA" id="ARBA00022679"/>
    </source>
</evidence>
<dbReference type="Pfam" id="PF17917">
    <property type="entry name" value="RT_RNaseH"/>
    <property type="match status" value="1"/>
</dbReference>
<dbReference type="InterPro" id="IPR050951">
    <property type="entry name" value="Retrovirus_Pol_polyprotein"/>
</dbReference>
<dbReference type="InterPro" id="IPR000477">
    <property type="entry name" value="RT_dom"/>
</dbReference>
<keyword evidence="4" id="KW-0540">Nuclease</keyword>
<evidence type="ECO:0000259" key="8">
    <source>
        <dbReference type="PROSITE" id="PS50994"/>
    </source>
</evidence>
<dbReference type="GO" id="GO:0006508">
    <property type="term" value="P:proteolysis"/>
    <property type="evidence" value="ECO:0007669"/>
    <property type="project" value="UniProtKB-KW"/>
</dbReference>
<dbReference type="CDD" id="cd09274">
    <property type="entry name" value="RNase_HI_RT_Ty3"/>
    <property type="match status" value="1"/>
</dbReference>
<evidence type="ECO:0000313" key="9">
    <source>
        <dbReference type="EMBL" id="KAG7530185.1"/>
    </source>
</evidence>
<dbReference type="InterPro" id="IPR041588">
    <property type="entry name" value="Integrase_H2C2"/>
</dbReference>
<feature type="non-terminal residue" evidence="9">
    <location>
        <position position="1"/>
    </location>
</feature>
<dbReference type="GO" id="GO:0015074">
    <property type="term" value="P:DNA integration"/>
    <property type="evidence" value="ECO:0007669"/>
    <property type="project" value="InterPro"/>
</dbReference>
<dbReference type="OrthoDB" id="407598at2759"/>
<dbReference type="FunFam" id="3.10.10.10:FF:000007">
    <property type="entry name" value="Retrovirus-related Pol polyprotein from transposon 17.6-like Protein"/>
    <property type="match status" value="1"/>
</dbReference>
<dbReference type="InterPro" id="IPR001584">
    <property type="entry name" value="Integrase_cat-core"/>
</dbReference>
<dbReference type="PROSITE" id="PS50994">
    <property type="entry name" value="INTEGRASE"/>
    <property type="match status" value="1"/>
</dbReference>
<proteinExistence type="predicted"/>
<sequence length="633" mass="72813">PHYRMSPQEHDELRRQVEELLAKRHIKESLSPCAVPALLIPKKDDTWRMCVDSRAMNKITVRYRFPIPRLDDLLDQIGKASLFIKIDLKSGYHQIRIRPGDEWKTAFKTREGLFEWLVMPFGLSNAPSTFMRVMNQALRPLLLFAARHKCEFGVSFLGYVISDKGLAVEESKIEVVRSWPVPRTVTEVQSFHGLASFYRRFVHHFNSIVAPITRIGAVLSQQGKPVAYYSEKLSGARGRYSTYDVEFYAIVQAIKHWRHYLVHRDFFLFTDHDALRHLDSQAKVSSRHASWIAFLQQFTFSIKHQSGKTNRVADALSRRHTLLSSCHTTVTSFASLSNLYPTDPFFSRVLREVESDITDEYTLQDGFLFKGMRLCVPECSLRLQIISELHNEGHVGRDRTLQLVTTSYLWPSLCRDVERFVERCRVCQLAKGKASNASLYLPFPIPTQPWTDVSIDFVLGLLRTQRGKDSIFVLVDRFSKMTHFIPCKKTTDAVTVASLFFKEIYRLHGLPTSIVCDRDTRFLSHFWRSLWKLLRTSLDMNTAYHPQTDGQTEAEFAHNHAFNRSVGFSPFRVVYGFVPRSPLDLTTLPDKTRMHGNALDFVDELQQVHKDAQGNLEVAAAKYKEALITSVAS</sequence>
<dbReference type="GO" id="GO:0003964">
    <property type="term" value="F:RNA-directed DNA polymerase activity"/>
    <property type="evidence" value="ECO:0007669"/>
    <property type="project" value="UniProtKB-KW"/>
</dbReference>